<dbReference type="PATRIC" id="fig|1306953.7.peg.1521"/>
<organism evidence="1 2">
    <name type="scientific">Qipengyuania citrea LAMA 915</name>
    <dbReference type="NCBI Taxonomy" id="1306953"/>
    <lineage>
        <taxon>Bacteria</taxon>
        <taxon>Pseudomonadati</taxon>
        <taxon>Pseudomonadota</taxon>
        <taxon>Alphaproteobacteria</taxon>
        <taxon>Sphingomonadales</taxon>
        <taxon>Erythrobacteraceae</taxon>
        <taxon>Qipengyuania</taxon>
    </lineage>
</organism>
<protein>
    <submittedName>
        <fullName evidence="1">Uncharacterized protein</fullName>
    </submittedName>
</protein>
<evidence type="ECO:0000313" key="1">
    <source>
        <dbReference type="EMBL" id="KNH00856.1"/>
    </source>
</evidence>
<name>A0A0L1KA98_9SPHN</name>
<reference evidence="1" key="1">
    <citation type="submission" date="2015-02" db="EMBL/GenBank/DDBJ databases">
        <authorList>
            <person name="Chooi Y.-H."/>
        </authorList>
    </citation>
    <scope>NUCLEOTIDE SEQUENCE [LARGE SCALE GENOMIC DNA]</scope>
    <source>
        <strain evidence="1">LAMA 915</strain>
    </source>
</reference>
<comment type="caution">
    <text evidence="1">The sequence shown here is derived from an EMBL/GenBank/DDBJ whole genome shotgun (WGS) entry which is preliminary data.</text>
</comment>
<proteinExistence type="predicted"/>
<gene>
    <name evidence="1" type="ORF">J121_1481</name>
</gene>
<dbReference type="STRING" id="1306953.J121_1481"/>
<evidence type="ECO:0000313" key="2">
    <source>
        <dbReference type="Proteomes" id="UP000037446"/>
    </source>
</evidence>
<sequence length="51" mass="5736">MPLATPAKLREGASCRQHRNFATARRVAKFQPSQELRCIAGFRNGRPRVSP</sequence>
<dbReference type="Proteomes" id="UP000037446">
    <property type="component" value="Unassembled WGS sequence"/>
</dbReference>
<dbReference type="AlphaFoldDB" id="A0A0L1KA98"/>
<dbReference type="EMBL" id="JYNE01000028">
    <property type="protein sequence ID" value="KNH00856.1"/>
    <property type="molecule type" value="Genomic_DNA"/>
</dbReference>
<accession>A0A0L1KA98</accession>